<dbReference type="PANTHER" id="PTHR11008:SF32">
    <property type="entry name" value="CIRCADIAN CLOCK-CONTROLLED PROTEIN DAYWAKE-RELATED"/>
    <property type="match status" value="1"/>
</dbReference>
<comment type="caution">
    <text evidence="5">The sequence shown here is derived from an EMBL/GenBank/DDBJ whole genome shotgun (WGS) entry which is preliminary data.</text>
</comment>
<gene>
    <name evidence="5" type="ORF">NQ315_002380</name>
</gene>
<feature type="chain" id="PRO_5043776355" description="Protein takeout" evidence="4">
    <location>
        <begin position="25"/>
        <end position="252"/>
    </location>
</feature>
<feature type="signal peptide" evidence="4">
    <location>
        <begin position="1"/>
        <end position="24"/>
    </location>
</feature>
<protein>
    <recommendedName>
        <fullName evidence="7">Protein takeout</fullName>
    </recommendedName>
</protein>
<name>A0AAV8VSK6_9CUCU</name>
<evidence type="ECO:0000256" key="4">
    <source>
        <dbReference type="SAM" id="SignalP"/>
    </source>
</evidence>
<keyword evidence="2" id="KW-0090">Biological rhythms</keyword>
<evidence type="ECO:0000256" key="2">
    <source>
        <dbReference type="ARBA" id="ARBA00023108"/>
    </source>
</evidence>
<organism evidence="5 6">
    <name type="scientific">Exocentrus adspersus</name>
    <dbReference type="NCBI Taxonomy" id="1586481"/>
    <lineage>
        <taxon>Eukaryota</taxon>
        <taxon>Metazoa</taxon>
        <taxon>Ecdysozoa</taxon>
        <taxon>Arthropoda</taxon>
        <taxon>Hexapoda</taxon>
        <taxon>Insecta</taxon>
        <taxon>Pterygota</taxon>
        <taxon>Neoptera</taxon>
        <taxon>Endopterygota</taxon>
        <taxon>Coleoptera</taxon>
        <taxon>Polyphaga</taxon>
        <taxon>Cucujiformia</taxon>
        <taxon>Chrysomeloidea</taxon>
        <taxon>Cerambycidae</taxon>
        <taxon>Lamiinae</taxon>
        <taxon>Acanthocinini</taxon>
        <taxon>Exocentrus</taxon>
    </lineage>
</organism>
<dbReference type="GO" id="GO:0007623">
    <property type="term" value="P:circadian rhythm"/>
    <property type="evidence" value="ECO:0007669"/>
    <property type="project" value="UniProtKB-ARBA"/>
</dbReference>
<dbReference type="GO" id="GO:0005615">
    <property type="term" value="C:extracellular space"/>
    <property type="evidence" value="ECO:0007669"/>
    <property type="project" value="TreeGrafter"/>
</dbReference>
<keyword evidence="6" id="KW-1185">Reference proteome</keyword>
<evidence type="ECO:0000256" key="1">
    <source>
        <dbReference type="ARBA" id="ARBA00022729"/>
    </source>
</evidence>
<reference evidence="5 6" key="1">
    <citation type="journal article" date="2023" name="Insect Mol. Biol.">
        <title>Genome sequencing provides insights into the evolution of gene families encoding plant cell wall-degrading enzymes in longhorned beetles.</title>
        <authorList>
            <person name="Shin N.R."/>
            <person name="Okamura Y."/>
            <person name="Kirsch R."/>
            <person name="Pauchet Y."/>
        </authorList>
    </citation>
    <scope>NUCLEOTIDE SEQUENCE [LARGE SCALE GENOMIC DNA]</scope>
    <source>
        <strain evidence="5">EAD_L_NR</strain>
    </source>
</reference>
<evidence type="ECO:0008006" key="7">
    <source>
        <dbReference type="Google" id="ProtNLM"/>
    </source>
</evidence>
<accession>A0AAV8VSK6</accession>
<comment type="similarity">
    <text evidence="3">Belongs to the TO family.</text>
</comment>
<dbReference type="SMART" id="SM00700">
    <property type="entry name" value="JHBP"/>
    <property type="match status" value="1"/>
</dbReference>
<dbReference type="Proteomes" id="UP001159042">
    <property type="component" value="Unassembled WGS sequence"/>
</dbReference>
<evidence type="ECO:0000313" key="6">
    <source>
        <dbReference type="Proteomes" id="UP001159042"/>
    </source>
</evidence>
<dbReference type="Pfam" id="PF06585">
    <property type="entry name" value="JHBP"/>
    <property type="match status" value="1"/>
</dbReference>
<proteinExistence type="inferred from homology"/>
<keyword evidence="1 4" id="KW-0732">Signal</keyword>
<dbReference type="PANTHER" id="PTHR11008">
    <property type="entry name" value="PROTEIN TAKEOUT-LIKE PROTEIN"/>
    <property type="match status" value="1"/>
</dbReference>
<evidence type="ECO:0000313" key="5">
    <source>
        <dbReference type="EMBL" id="KAJ8917358.1"/>
    </source>
</evidence>
<dbReference type="InterPro" id="IPR038606">
    <property type="entry name" value="To_sf"/>
</dbReference>
<dbReference type="InterPro" id="IPR010562">
    <property type="entry name" value="Haemolymph_juvenile_hormone-bd"/>
</dbReference>
<dbReference type="FunFam" id="3.15.10.30:FF:000001">
    <property type="entry name" value="Takeout-like protein 1"/>
    <property type="match status" value="1"/>
</dbReference>
<dbReference type="Gene3D" id="3.15.10.30">
    <property type="entry name" value="Haemolymph juvenile hormone binding protein"/>
    <property type="match status" value="1"/>
</dbReference>
<sequence>MMGFSVGAVVQSVLLLAACFATEAARLPSNFGRCSKSDPRFNECMRANIEDAIHKLKEGSKELGLKRFDPLDIPELVIGEGKGPVNVVQHFKDVELYGLTGSKVLAASADFDNKMMYATSVTPELRLQGQYSMKGRVLLLPIFGHGPCNVTLVNTKINHTLTAEPFEKKGQTYWSFKDYTVTLRPERVIFKFDNLFDGDARLGDEIGKVLNDNWDEVFTDVRDGYEKSFGLIFHGLANRVFTRVPLKDIFLE</sequence>
<dbReference type="EMBL" id="JANEYG010000034">
    <property type="protein sequence ID" value="KAJ8917358.1"/>
    <property type="molecule type" value="Genomic_DNA"/>
</dbReference>
<dbReference type="AlphaFoldDB" id="A0AAV8VSK6"/>
<evidence type="ECO:0000256" key="3">
    <source>
        <dbReference type="ARBA" id="ARBA00060902"/>
    </source>
</evidence>